<keyword evidence="2 5" id="KW-0812">Transmembrane</keyword>
<evidence type="ECO:0000256" key="2">
    <source>
        <dbReference type="ARBA" id="ARBA00022692"/>
    </source>
</evidence>
<feature type="domain" description="Amino acid permease/ SLC12A" evidence="6">
    <location>
        <begin position="18"/>
        <end position="372"/>
    </location>
</feature>
<evidence type="ECO:0000256" key="3">
    <source>
        <dbReference type="ARBA" id="ARBA00022989"/>
    </source>
</evidence>
<sequence>MKSREVSLERSLTLSHLVLFGLAYLAPMIVFGIYGTVAQATHGLEASAYLVALVAMFFTAFSYTQMVKAYPVAGSAYTYTRKSLNPHLGFMVGWATLLDYVFIPMAIWLIGSAYLNAAFPAVPTWLWVLSFILVTTVINIFGIKLSTKVNSLMMVFQFLVIAFFIILSIKSIAGGMGEATLVSINPFINGNVSLSFVLAGASIACYSFLGFDAISTFTEDAIHPEKNIPRAIILTTVIGGVIFVVSSYFTQLVHPNFNNFKSIDSAGFEIAKQIGGNLFSSIFLAGIIIAQFASGISAQASASRLLFAMGRDSVLPKKIFGYLHPKFKTPVLNIIIVAIIGLLALKLNVSTSTSFINFGAFIAFTLVNVSVIAHYYVKGKRRSGKDNVFFLLFPALGVGFDFWLLINLDKNALILGGIWAAIGFTYLLLLTKMFKNQPPEMDFEKIDEAV</sequence>
<evidence type="ECO:0000259" key="6">
    <source>
        <dbReference type="Pfam" id="PF00324"/>
    </source>
</evidence>
<proteinExistence type="predicted"/>
<evidence type="ECO:0000313" key="8">
    <source>
        <dbReference type="Proteomes" id="UP001523262"/>
    </source>
</evidence>
<feature type="transmembrane region" description="Helical" evidence="5">
    <location>
        <begin position="412"/>
        <end position="431"/>
    </location>
</feature>
<keyword evidence="3 5" id="KW-1133">Transmembrane helix</keyword>
<feature type="transmembrane region" description="Helical" evidence="5">
    <location>
        <begin position="46"/>
        <end position="67"/>
    </location>
</feature>
<dbReference type="Proteomes" id="UP001523262">
    <property type="component" value="Unassembled WGS sequence"/>
</dbReference>
<evidence type="ECO:0000256" key="1">
    <source>
        <dbReference type="ARBA" id="ARBA00004141"/>
    </source>
</evidence>
<keyword evidence="4 5" id="KW-0472">Membrane</keyword>
<comment type="subcellular location">
    <subcellularLocation>
        <location evidence="1">Membrane</location>
        <topology evidence="1">Multi-pass membrane protein</topology>
    </subcellularLocation>
</comment>
<feature type="transmembrane region" description="Helical" evidence="5">
    <location>
        <begin position="122"/>
        <end position="142"/>
    </location>
</feature>
<feature type="transmembrane region" description="Helical" evidence="5">
    <location>
        <begin position="282"/>
        <end position="309"/>
    </location>
</feature>
<accession>A0ABT0WEL9</accession>
<dbReference type="PANTHER" id="PTHR42770:SF8">
    <property type="entry name" value="PUTRESCINE IMPORTER PUUP"/>
    <property type="match status" value="1"/>
</dbReference>
<dbReference type="Gene3D" id="1.20.1740.10">
    <property type="entry name" value="Amino acid/polyamine transporter I"/>
    <property type="match status" value="1"/>
</dbReference>
<feature type="transmembrane region" description="Helical" evidence="5">
    <location>
        <begin position="330"/>
        <end position="349"/>
    </location>
</feature>
<organism evidence="7 8">
    <name type="scientific">Neobacillus pocheonensis</name>
    <dbReference type="NCBI Taxonomy" id="363869"/>
    <lineage>
        <taxon>Bacteria</taxon>
        <taxon>Bacillati</taxon>
        <taxon>Bacillota</taxon>
        <taxon>Bacilli</taxon>
        <taxon>Bacillales</taxon>
        <taxon>Bacillaceae</taxon>
        <taxon>Neobacillus</taxon>
    </lineage>
</organism>
<feature type="transmembrane region" description="Helical" evidence="5">
    <location>
        <begin position="88"/>
        <end position="110"/>
    </location>
</feature>
<evidence type="ECO:0000256" key="5">
    <source>
        <dbReference type="SAM" id="Phobius"/>
    </source>
</evidence>
<dbReference type="InterPro" id="IPR004841">
    <property type="entry name" value="AA-permease/SLC12A_dom"/>
</dbReference>
<dbReference type="PANTHER" id="PTHR42770">
    <property type="entry name" value="AMINO ACID TRANSPORTER-RELATED"/>
    <property type="match status" value="1"/>
</dbReference>
<keyword evidence="8" id="KW-1185">Reference proteome</keyword>
<protein>
    <submittedName>
        <fullName evidence="7">APC family permease</fullName>
    </submittedName>
</protein>
<dbReference type="Pfam" id="PF00324">
    <property type="entry name" value="AA_permease"/>
    <property type="match status" value="1"/>
</dbReference>
<dbReference type="EMBL" id="JAMQCR010000001">
    <property type="protein sequence ID" value="MCM2533995.1"/>
    <property type="molecule type" value="Genomic_DNA"/>
</dbReference>
<feature type="transmembrane region" description="Helical" evidence="5">
    <location>
        <begin position="355"/>
        <end position="376"/>
    </location>
</feature>
<feature type="transmembrane region" description="Helical" evidence="5">
    <location>
        <begin position="388"/>
        <end position="406"/>
    </location>
</feature>
<feature type="transmembrane region" description="Helical" evidence="5">
    <location>
        <begin position="154"/>
        <end position="173"/>
    </location>
</feature>
<feature type="transmembrane region" description="Helical" evidence="5">
    <location>
        <begin position="231"/>
        <end position="249"/>
    </location>
</feature>
<evidence type="ECO:0000256" key="4">
    <source>
        <dbReference type="ARBA" id="ARBA00023136"/>
    </source>
</evidence>
<gene>
    <name evidence="7" type="ORF">NDK43_18530</name>
</gene>
<dbReference type="InterPro" id="IPR050367">
    <property type="entry name" value="APC_superfamily"/>
</dbReference>
<feature type="transmembrane region" description="Helical" evidence="5">
    <location>
        <begin position="12"/>
        <end position="34"/>
    </location>
</feature>
<comment type="caution">
    <text evidence="7">The sequence shown here is derived from an EMBL/GenBank/DDBJ whole genome shotgun (WGS) entry which is preliminary data.</text>
</comment>
<reference evidence="7 8" key="1">
    <citation type="submission" date="2022-06" db="EMBL/GenBank/DDBJ databases">
        <authorList>
            <person name="Jeon C.O."/>
        </authorList>
    </citation>
    <scope>NUCLEOTIDE SEQUENCE [LARGE SCALE GENOMIC DNA]</scope>
    <source>
        <strain evidence="7 8">KCTC 13943</strain>
    </source>
</reference>
<evidence type="ECO:0000313" key="7">
    <source>
        <dbReference type="EMBL" id="MCM2533995.1"/>
    </source>
</evidence>
<dbReference type="PIRSF" id="PIRSF006060">
    <property type="entry name" value="AA_transporter"/>
    <property type="match status" value="1"/>
</dbReference>
<feature type="transmembrane region" description="Helical" evidence="5">
    <location>
        <begin position="193"/>
        <end position="211"/>
    </location>
</feature>
<name>A0ABT0WEL9_9BACI</name>